<evidence type="ECO:0000256" key="1">
    <source>
        <dbReference type="ARBA" id="ARBA00005594"/>
    </source>
</evidence>
<dbReference type="FunFam" id="3.40.50.620:FF:000060">
    <property type="entry name" value="Leucine--tRNA ligase"/>
    <property type="match status" value="1"/>
</dbReference>
<evidence type="ECO:0000256" key="7">
    <source>
        <dbReference type="ARBA" id="ARBA00023146"/>
    </source>
</evidence>
<dbReference type="FunFam" id="3.40.50.620:FF:000056">
    <property type="entry name" value="Leucine--tRNA ligase"/>
    <property type="match status" value="1"/>
</dbReference>
<sequence length="816" mass="95000">MEAYDHKKIEEKWKDIWFKENLYEAEDFSSKPKRYILAEFPYPSGKAIHVGHAMRYTVPDVYSRYLRMKGYNVMFPMGWDAFGLPAENYAIKTGEHPSKLTHQIIIDYKEAVQRMGYSFDWNREIATTDPSYYKWTQWLFLKFFNAGLAEYKEAPVWWCERMKTVLADEEVINDKDGNKISERGEYPVEKRMFKQWVLKTPQYAEKLLEGLDKVDFPDTIKTAQRNWIGKSEGAGVLFDIEGEKALVFTTRPDTLYGVTFIAIAPENPLVTKLIDRVKNKEDVLQYINKVKDRSDLERQIEKEKTGVILEGIRATVPLAGKKVPVFVADYVLAGYGTATVMGVPAHDERDFDFAKKFNLEMVKVIESKEGKVEENKCYVGEGTMVNSDKYNGMKSEDFKQKIMEDLEKEGLGKQSTIFKIRDWVFSRQRYWGEPIPLVHLEDGTIKPIVDVNNPSDVKKKLPLVLPELPNYSPNEDGSSPLDRDKEWVNTDFDGRKAKRETNTMPNWAGSCWYYLRYCDPKNDEAFADKEKLKYWLPVDKYFGGAEHTTMHLLYSRFWHRFLYDQKLVPTEEPYQWRLNGGLLLGADGRKMSKSYGNVVEPGEYIEKYGADSLRLSICFLGPYEDTYPWNSNSIKATNRLIQTIYSLKDKLSNDKPTKDVEKSYNLMVKNVTNMIENLKINTCISEIMIFVSKFKNEKKINEDIYKGLVKVISPFAPFVAEEIWQEINKFKEWKRENSVHLQEWPLFNESLIEENILTIPVQVNGKVRTSIKVTKDESEDSVKERVENNEKVIKYLEGKPIKKFIYIKGKIINVVV</sequence>
<keyword evidence="5 9" id="KW-0067">ATP-binding</keyword>
<keyword evidence="6 9" id="KW-0648">Protein biosynthesis</keyword>
<dbReference type="SUPFAM" id="SSF52374">
    <property type="entry name" value="Nucleotidylyl transferase"/>
    <property type="match status" value="1"/>
</dbReference>
<keyword evidence="4 9" id="KW-0547">Nucleotide-binding</keyword>
<name>A0A7X9HT01_UNCKA</name>
<organism evidence="15 16">
    <name type="scientific">candidate division WWE3 bacterium</name>
    <dbReference type="NCBI Taxonomy" id="2053526"/>
    <lineage>
        <taxon>Bacteria</taxon>
        <taxon>Katanobacteria</taxon>
    </lineage>
</organism>
<dbReference type="GO" id="GO:0005524">
    <property type="term" value="F:ATP binding"/>
    <property type="evidence" value="ECO:0007669"/>
    <property type="project" value="UniProtKB-UniRule"/>
</dbReference>
<comment type="subcellular location">
    <subcellularLocation>
        <location evidence="9">Cytoplasm</location>
    </subcellularLocation>
</comment>
<dbReference type="Gene3D" id="1.10.730.10">
    <property type="entry name" value="Isoleucyl-tRNA Synthetase, Domain 1"/>
    <property type="match status" value="1"/>
</dbReference>
<dbReference type="Gene3D" id="3.40.50.620">
    <property type="entry name" value="HUPs"/>
    <property type="match status" value="2"/>
</dbReference>
<dbReference type="GO" id="GO:0005829">
    <property type="term" value="C:cytosol"/>
    <property type="evidence" value="ECO:0007669"/>
    <property type="project" value="TreeGrafter"/>
</dbReference>
<feature type="short sequence motif" description="'KMSKS' region" evidence="9">
    <location>
        <begin position="590"/>
        <end position="594"/>
    </location>
</feature>
<feature type="domain" description="Leucyl-tRNA synthetase editing" evidence="14">
    <location>
        <begin position="225"/>
        <end position="406"/>
    </location>
</feature>
<dbReference type="Pfam" id="PF00133">
    <property type="entry name" value="tRNA-synt_1"/>
    <property type="match status" value="1"/>
</dbReference>
<dbReference type="InterPro" id="IPR015413">
    <property type="entry name" value="Methionyl/Leucyl_tRNA_Synth"/>
</dbReference>
<feature type="binding site" evidence="9">
    <location>
        <position position="593"/>
    </location>
    <ligand>
        <name>ATP</name>
        <dbReference type="ChEBI" id="CHEBI:30616"/>
    </ligand>
</feature>
<protein>
    <recommendedName>
        <fullName evidence="9">Leucine--tRNA ligase</fullName>
        <ecNumber evidence="9">6.1.1.4</ecNumber>
    </recommendedName>
    <alternativeName>
        <fullName evidence="9">Leucyl-tRNA synthetase</fullName>
        <shortName evidence="9">LeuRS</shortName>
    </alternativeName>
</protein>
<evidence type="ECO:0000259" key="11">
    <source>
        <dbReference type="Pfam" id="PF00133"/>
    </source>
</evidence>
<gene>
    <name evidence="9" type="primary">leuS</name>
    <name evidence="15" type="ORF">GYA37_04170</name>
</gene>
<dbReference type="EC" id="6.1.1.4" evidence="9"/>
<dbReference type="InterPro" id="IPR001412">
    <property type="entry name" value="aa-tRNA-synth_I_CS"/>
</dbReference>
<dbReference type="PROSITE" id="PS00178">
    <property type="entry name" value="AA_TRNA_LIGASE_I"/>
    <property type="match status" value="1"/>
</dbReference>
<evidence type="ECO:0000256" key="5">
    <source>
        <dbReference type="ARBA" id="ARBA00022840"/>
    </source>
</evidence>
<dbReference type="InterPro" id="IPR013155">
    <property type="entry name" value="M/V/L/I-tRNA-synth_anticd-bd"/>
</dbReference>
<dbReference type="SUPFAM" id="SSF47323">
    <property type="entry name" value="Anticodon-binding domain of a subclass of class I aminoacyl-tRNA synthetases"/>
    <property type="match status" value="1"/>
</dbReference>
<dbReference type="CDD" id="cd00812">
    <property type="entry name" value="LeuRS_core"/>
    <property type="match status" value="1"/>
</dbReference>
<evidence type="ECO:0000259" key="12">
    <source>
        <dbReference type="Pfam" id="PF08264"/>
    </source>
</evidence>
<reference evidence="15 16" key="1">
    <citation type="journal article" date="2020" name="Biotechnol. Biofuels">
        <title>New insights from the biogas microbiome by comprehensive genome-resolved metagenomics of nearly 1600 species originating from multiple anaerobic digesters.</title>
        <authorList>
            <person name="Campanaro S."/>
            <person name="Treu L."/>
            <person name="Rodriguez-R L.M."/>
            <person name="Kovalovszki A."/>
            <person name="Ziels R.M."/>
            <person name="Maus I."/>
            <person name="Zhu X."/>
            <person name="Kougias P.G."/>
            <person name="Basile A."/>
            <person name="Luo G."/>
            <person name="Schluter A."/>
            <person name="Konstantinidis K.T."/>
            <person name="Angelidaki I."/>
        </authorList>
    </citation>
    <scope>NUCLEOTIDE SEQUENCE [LARGE SCALE GENOMIC DNA]</scope>
    <source>
        <strain evidence="15">AS27yjCOA_202</strain>
    </source>
</reference>
<comment type="caution">
    <text evidence="9">Lacks conserved residue(s) required for the propagation of feature annotation.</text>
</comment>
<dbReference type="EMBL" id="JAAZNV010000014">
    <property type="protein sequence ID" value="NMB92001.1"/>
    <property type="molecule type" value="Genomic_DNA"/>
</dbReference>
<dbReference type="Pfam" id="PF09334">
    <property type="entry name" value="tRNA-synt_1g"/>
    <property type="match status" value="1"/>
</dbReference>
<dbReference type="GO" id="GO:0006429">
    <property type="term" value="P:leucyl-tRNA aminoacylation"/>
    <property type="evidence" value="ECO:0007669"/>
    <property type="project" value="UniProtKB-UniRule"/>
</dbReference>
<dbReference type="Pfam" id="PF08264">
    <property type="entry name" value="Anticodon_1"/>
    <property type="match status" value="1"/>
</dbReference>
<feature type="domain" description="Methionyl/Valyl/Leucyl/Isoleucyl-tRNA synthetase anticodon-binding" evidence="12">
    <location>
        <begin position="661"/>
        <end position="780"/>
    </location>
</feature>
<evidence type="ECO:0000256" key="9">
    <source>
        <dbReference type="HAMAP-Rule" id="MF_00049"/>
    </source>
</evidence>
<dbReference type="PANTHER" id="PTHR43740">
    <property type="entry name" value="LEUCYL-TRNA SYNTHETASE"/>
    <property type="match status" value="1"/>
</dbReference>
<evidence type="ECO:0000256" key="2">
    <source>
        <dbReference type="ARBA" id="ARBA00022490"/>
    </source>
</evidence>
<dbReference type="AlphaFoldDB" id="A0A7X9HT01"/>
<dbReference type="InterPro" id="IPR025709">
    <property type="entry name" value="Leu_tRNA-synth_edit"/>
</dbReference>
<evidence type="ECO:0000256" key="4">
    <source>
        <dbReference type="ARBA" id="ARBA00022741"/>
    </source>
</evidence>
<keyword evidence="3 9" id="KW-0436">Ligase</keyword>
<proteinExistence type="inferred from homology"/>
<feature type="domain" description="Aminoacyl-tRNA synthetase class Ia" evidence="11">
    <location>
        <begin position="417"/>
        <end position="621"/>
    </location>
</feature>
<dbReference type="Gene3D" id="3.10.20.590">
    <property type="match status" value="1"/>
</dbReference>
<evidence type="ECO:0000256" key="8">
    <source>
        <dbReference type="ARBA" id="ARBA00047469"/>
    </source>
</evidence>
<dbReference type="GO" id="GO:0004823">
    <property type="term" value="F:leucine-tRNA ligase activity"/>
    <property type="evidence" value="ECO:0007669"/>
    <property type="project" value="UniProtKB-UniRule"/>
</dbReference>
<dbReference type="SUPFAM" id="SSF50677">
    <property type="entry name" value="ValRS/IleRS/LeuRS editing domain"/>
    <property type="match status" value="1"/>
</dbReference>
<evidence type="ECO:0000256" key="3">
    <source>
        <dbReference type="ARBA" id="ARBA00022598"/>
    </source>
</evidence>
<keyword evidence="7 9" id="KW-0030">Aminoacyl-tRNA synthetase</keyword>
<comment type="catalytic activity">
    <reaction evidence="8 9">
        <text>tRNA(Leu) + L-leucine + ATP = L-leucyl-tRNA(Leu) + AMP + diphosphate</text>
        <dbReference type="Rhea" id="RHEA:11688"/>
        <dbReference type="Rhea" id="RHEA-COMP:9613"/>
        <dbReference type="Rhea" id="RHEA-COMP:9622"/>
        <dbReference type="ChEBI" id="CHEBI:30616"/>
        <dbReference type="ChEBI" id="CHEBI:33019"/>
        <dbReference type="ChEBI" id="CHEBI:57427"/>
        <dbReference type="ChEBI" id="CHEBI:78442"/>
        <dbReference type="ChEBI" id="CHEBI:78494"/>
        <dbReference type="ChEBI" id="CHEBI:456215"/>
        <dbReference type="EC" id="6.1.1.4"/>
    </reaction>
</comment>
<dbReference type="PANTHER" id="PTHR43740:SF2">
    <property type="entry name" value="LEUCINE--TRNA LIGASE, MITOCHONDRIAL"/>
    <property type="match status" value="1"/>
</dbReference>
<evidence type="ECO:0000313" key="16">
    <source>
        <dbReference type="Proteomes" id="UP000590542"/>
    </source>
</evidence>
<dbReference type="HAMAP" id="MF_00049_B">
    <property type="entry name" value="Leu_tRNA_synth_B"/>
    <property type="match status" value="1"/>
</dbReference>
<evidence type="ECO:0000313" key="15">
    <source>
        <dbReference type="EMBL" id="NMB92001.1"/>
    </source>
</evidence>
<dbReference type="PRINTS" id="PR00985">
    <property type="entry name" value="TRNASYNTHLEU"/>
</dbReference>
<dbReference type="InterPro" id="IPR002302">
    <property type="entry name" value="Leu-tRNA-ligase"/>
</dbReference>
<dbReference type="GO" id="GO:0002161">
    <property type="term" value="F:aminoacyl-tRNA deacylase activity"/>
    <property type="evidence" value="ECO:0007669"/>
    <property type="project" value="InterPro"/>
</dbReference>
<evidence type="ECO:0000259" key="13">
    <source>
        <dbReference type="Pfam" id="PF09334"/>
    </source>
</evidence>
<comment type="similarity">
    <text evidence="1 9 10">Belongs to the class-I aminoacyl-tRNA synthetase family.</text>
</comment>
<dbReference type="Proteomes" id="UP000590542">
    <property type="component" value="Unassembled WGS sequence"/>
</dbReference>
<dbReference type="InterPro" id="IPR009008">
    <property type="entry name" value="Val/Leu/Ile-tRNA-synth_edit"/>
</dbReference>
<evidence type="ECO:0000256" key="10">
    <source>
        <dbReference type="RuleBase" id="RU363035"/>
    </source>
</evidence>
<dbReference type="NCBIfam" id="TIGR00396">
    <property type="entry name" value="leuS_bact"/>
    <property type="match status" value="1"/>
</dbReference>
<comment type="caution">
    <text evidence="15">The sequence shown here is derived from an EMBL/GenBank/DDBJ whole genome shotgun (WGS) entry which is preliminary data.</text>
</comment>
<accession>A0A7X9HT01</accession>
<keyword evidence="2 9" id="KW-0963">Cytoplasm</keyword>
<dbReference type="InterPro" id="IPR014729">
    <property type="entry name" value="Rossmann-like_a/b/a_fold"/>
</dbReference>
<dbReference type="InterPro" id="IPR002300">
    <property type="entry name" value="aa-tRNA-synth_Ia"/>
</dbReference>
<feature type="domain" description="Methionyl/Leucyl tRNA synthetase" evidence="13">
    <location>
        <begin position="35"/>
        <end position="171"/>
    </location>
</feature>
<dbReference type="InterPro" id="IPR009080">
    <property type="entry name" value="tRNAsynth_Ia_anticodon-bd"/>
</dbReference>
<dbReference type="Pfam" id="PF13603">
    <property type="entry name" value="tRNA-synt_1_2"/>
    <property type="match status" value="1"/>
</dbReference>
<evidence type="ECO:0000259" key="14">
    <source>
        <dbReference type="Pfam" id="PF13603"/>
    </source>
</evidence>
<evidence type="ECO:0000256" key="6">
    <source>
        <dbReference type="ARBA" id="ARBA00022917"/>
    </source>
</evidence>